<reference evidence="1" key="1">
    <citation type="submission" date="2016-06" db="EMBL/GenBank/DDBJ databases">
        <title>Draft genome of Moraxella osloensis CCUG 67237.</title>
        <authorList>
            <person name="Salva-Serra F."/>
            <person name="Engstrom-Jakobsson H."/>
            <person name="Thorell K."/>
            <person name="Gonzales-Siles L."/>
            <person name="Karlsson R."/>
            <person name="Boulund F."/>
            <person name="Engstrand L."/>
            <person name="Kristiansson E."/>
            <person name="Moore E."/>
        </authorList>
    </citation>
    <scope>NUCLEOTIDE SEQUENCE [LARGE SCALE GENOMIC DNA]</scope>
    <source>
        <strain evidence="1">CCUG 67237</strain>
    </source>
</reference>
<dbReference type="AlphaFoldDB" id="A0AA91FGB0"/>
<sequence>MLISLKQWARLLRIFLAKKENIFALIADYLLDYLTKIATILHIFKFQSFKGLAAVKRCYRSNPLFRTVKTMLPKELLCQNAIFMKY</sequence>
<comment type="caution">
    <text evidence="1">The sequence shown here is derived from an EMBL/GenBank/DDBJ whole genome shotgun (WGS) entry which is preliminary data.</text>
</comment>
<dbReference type="EMBL" id="LZMT01000056">
    <property type="protein sequence ID" value="OBX60862.1"/>
    <property type="molecule type" value="Genomic_DNA"/>
</dbReference>
<proteinExistence type="predicted"/>
<name>A0AA91FGB0_FAUOS</name>
<organism evidence="1">
    <name type="scientific">Faucicola osloensis</name>
    <name type="common">Moraxella osloensis</name>
    <dbReference type="NCBI Taxonomy" id="34062"/>
    <lineage>
        <taxon>Bacteria</taxon>
        <taxon>Pseudomonadati</taxon>
        <taxon>Pseudomonadota</taxon>
        <taxon>Gammaproteobacteria</taxon>
        <taxon>Moraxellales</taxon>
        <taxon>Moraxellaceae</taxon>
        <taxon>Faucicola</taxon>
    </lineage>
</organism>
<protein>
    <submittedName>
        <fullName evidence="1">Uncharacterized protein</fullName>
    </submittedName>
</protein>
<accession>A0AA91FGB0</accession>
<evidence type="ECO:0000313" key="1">
    <source>
        <dbReference type="EMBL" id="OBX60862.1"/>
    </source>
</evidence>
<gene>
    <name evidence="1" type="ORF">A9299_05490</name>
</gene>